<dbReference type="WBParaSite" id="HNAJ_0000275001-mRNA-1">
    <property type="protein sequence ID" value="HNAJ_0000275001-mRNA-1"/>
    <property type="gene ID" value="HNAJ_0000275001"/>
</dbReference>
<name>A0A0R3T6R2_RODNA</name>
<protein>
    <submittedName>
        <fullName evidence="1 3">Uncharacterized protein</fullName>
    </submittedName>
</protein>
<evidence type="ECO:0000313" key="3">
    <source>
        <dbReference type="WBParaSite" id="HNAJ_0000275001-mRNA-1"/>
    </source>
</evidence>
<organism evidence="3">
    <name type="scientific">Rodentolepis nana</name>
    <name type="common">Dwarf tapeworm</name>
    <name type="synonym">Hymenolepis nana</name>
    <dbReference type="NCBI Taxonomy" id="102285"/>
    <lineage>
        <taxon>Eukaryota</taxon>
        <taxon>Metazoa</taxon>
        <taxon>Spiralia</taxon>
        <taxon>Lophotrochozoa</taxon>
        <taxon>Platyhelminthes</taxon>
        <taxon>Cestoda</taxon>
        <taxon>Eucestoda</taxon>
        <taxon>Cyclophyllidea</taxon>
        <taxon>Hymenolepididae</taxon>
        <taxon>Rodentolepis</taxon>
    </lineage>
</organism>
<accession>A0A0R3T6R2</accession>
<evidence type="ECO:0000313" key="1">
    <source>
        <dbReference type="EMBL" id="VDN98608.1"/>
    </source>
</evidence>
<reference evidence="3" key="1">
    <citation type="submission" date="2017-02" db="UniProtKB">
        <authorList>
            <consortium name="WormBaseParasite"/>
        </authorList>
    </citation>
    <scope>IDENTIFICATION</scope>
</reference>
<evidence type="ECO:0000313" key="2">
    <source>
        <dbReference type="Proteomes" id="UP000278807"/>
    </source>
</evidence>
<sequence length="88" mass="9914">MFSTLADVIPSQQRKTSTDYRDLSRRFQTLMYERKAGVHVCLACGMSTLELKQSLLSIKSNRLVTSIVGQLAYEDGNLQSCFLHGGWI</sequence>
<dbReference type="Proteomes" id="UP000278807">
    <property type="component" value="Unassembled WGS sequence"/>
</dbReference>
<gene>
    <name evidence="1" type="ORF">HNAJ_LOCUS2749</name>
</gene>
<proteinExistence type="predicted"/>
<dbReference type="AlphaFoldDB" id="A0A0R3T6R2"/>
<reference evidence="1 2" key="2">
    <citation type="submission" date="2018-11" db="EMBL/GenBank/DDBJ databases">
        <authorList>
            <consortium name="Pathogen Informatics"/>
        </authorList>
    </citation>
    <scope>NUCLEOTIDE SEQUENCE [LARGE SCALE GENOMIC DNA]</scope>
</reference>
<dbReference type="EMBL" id="UZAE01001428">
    <property type="protein sequence ID" value="VDN98608.1"/>
    <property type="molecule type" value="Genomic_DNA"/>
</dbReference>
<keyword evidence="2" id="KW-1185">Reference proteome</keyword>